<organism evidence="2 3">
    <name type="scientific">Terracoccus luteus</name>
    <dbReference type="NCBI Taxonomy" id="53356"/>
    <lineage>
        <taxon>Bacteria</taxon>
        <taxon>Bacillati</taxon>
        <taxon>Actinomycetota</taxon>
        <taxon>Actinomycetes</taxon>
        <taxon>Micrococcales</taxon>
        <taxon>Intrasporangiaceae</taxon>
        <taxon>Terracoccus</taxon>
    </lineage>
</organism>
<name>A0A839PTL1_9MICO</name>
<dbReference type="Proteomes" id="UP000590811">
    <property type="component" value="Unassembled WGS sequence"/>
</dbReference>
<evidence type="ECO:0000313" key="2">
    <source>
        <dbReference type="EMBL" id="MBB2986499.1"/>
    </source>
</evidence>
<dbReference type="EMBL" id="JACHVT010000003">
    <property type="protein sequence ID" value="MBB2986499.1"/>
    <property type="molecule type" value="Genomic_DNA"/>
</dbReference>
<feature type="compositionally biased region" description="Basic and acidic residues" evidence="1">
    <location>
        <begin position="23"/>
        <end position="34"/>
    </location>
</feature>
<evidence type="ECO:0008006" key="4">
    <source>
        <dbReference type="Google" id="ProtNLM"/>
    </source>
</evidence>
<feature type="region of interest" description="Disordered" evidence="1">
    <location>
        <begin position="1"/>
        <end position="49"/>
    </location>
</feature>
<sequence length="199" mass="20800">MAAAVAGRGRSPATRHPASGIRVSRDLDGNRVEWEAEPDLGEADVTPTGGRFELPRLGLDVPMLATSVVDGVVTPPTFTDAFVVRQYGTVEDAGSGLVVVAVHAVRGGRGPGNALLDLPADPTAPSPPKVRAGDLLVADGVDYVVTAMATEPKGSAANDPRIWANWRSRGDELVVLTCLLSPSVPMSEQDNLVVFARRA</sequence>
<dbReference type="AlphaFoldDB" id="A0A839PTL1"/>
<dbReference type="RefSeq" id="WP_184509596.1">
    <property type="nucleotide sequence ID" value="NZ_JACHVT010000003.1"/>
</dbReference>
<evidence type="ECO:0000313" key="3">
    <source>
        <dbReference type="Proteomes" id="UP000590811"/>
    </source>
</evidence>
<proteinExistence type="predicted"/>
<comment type="caution">
    <text evidence="2">The sequence shown here is derived from an EMBL/GenBank/DDBJ whole genome shotgun (WGS) entry which is preliminary data.</text>
</comment>
<accession>A0A839PTL1</accession>
<evidence type="ECO:0000256" key="1">
    <source>
        <dbReference type="SAM" id="MobiDB-lite"/>
    </source>
</evidence>
<gene>
    <name evidence="2" type="ORF">FHW14_001653</name>
</gene>
<protein>
    <recommendedName>
        <fullName evidence="4">Sortase family protein</fullName>
    </recommendedName>
</protein>
<reference evidence="2 3" key="1">
    <citation type="submission" date="2020-08" db="EMBL/GenBank/DDBJ databases">
        <title>Genomic Encyclopedia of Type Strains, Phase IV (KMG-V): Genome sequencing to study the core and pangenomes of soil and plant-associated prokaryotes.</title>
        <authorList>
            <person name="Whitman W."/>
        </authorList>
    </citation>
    <scope>NUCLEOTIDE SEQUENCE [LARGE SCALE GENOMIC DNA]</scope>
    <source>
        <strain evidence="2 3">B3ACCR2</strain>
    </source>
</reference>